<protein>
    <recommendedName>
        <fullName evidence="4">Isochorismatase-like domain-containing protein</fullName>
    </recommendedName>
</protein>
<keyword evidence="6" id="KW-1185">Reference proteome</keyword>
<dbReference type="SUPFAM" id="SSF52499">
    <property type="entry name" value="Isochorismatase-like hydrolases"/>
    <property type="match status" value="1"/>
</dbReference>
<gene>
    <name evidence="5" type="ORF">EPUS_04289</name>
</gene>
<evidence type="ECO:0000256" key="1">
    <source>
        <dbReference type="ARBA" id="ARBA00006336"/>
    </source>
</evidence>
<evidence type="ECO:0000313" key="5">
    <source>
        <dbReference type="EMBL" id="ERF72854.1"/>
    </source>
</evidence>
<evidence type="ECO:0000256" key="3">
    <source>
        <dbReference type="SAM" id="MobiDB-lite"/>
    </source>
</evidence>
<dbReference type="Gene3D" id="3.40.50.850">
    <property type="entry name" value="Isochorismatase-like"/>
    <property type="match status" value="1"/>
</dbReference>
<feature type="domain" description="Isochorismatase-like" evidence="4">
    <location>
        <begin position="167"/>
        <end position="357"/>
    </location>
</feature>
<organism evidence="5 6">
    <name type="scientific">Endocarpon pusillum (strain Z07020 / HMAS-L-300199)</name>
    <name type="common">Lichen-forming fungus</name>
    <dbReference type="NCBI Taxonomy" id="1263415"/>
    <lineage>
        <taxon>Eukaryota</taxon>
        <taxon>Fungi</taxon>
        <taxon>Dikarya</taxon>
        <taxon>Ascomycota</taxon>
        <taxon>Pezizomycotina</taxon>
        <taxon>Eurotiomycetes</taxon>
        <taxon>Chaetothyriomycetidae</taxon>
        <taxon>Verrucariales</taxon>
        <taxon>Verrucariaceae</taxon>
        <taxon>Endocarpon</taxon>
    </lineage>
</organism>
<evidence type="ECO:0000313" key="6">
    <source>
        <dbReference type="Proteomes" id="UP000019373"/>
    </source>
</evidence>
<comment type="similarity">
    <text evidence="1">Belongs to the isochorismatase family.</text>
</comment>
<dbReference type="AlphaFoldDB" id="U1HU82"/>
<accession>U1HU82</accession>
<reference evidence="6" key="1">
    <citation type="journal article" date="2014" name="BMC Genomics">
        <title>Genome characteristics reveal the impact of lichenization on lichen-forming fungus Endocarpon pusillum Hedwig (Verrucariales, Ascomycota).</title>
        <authorList>
            <person name="Wang Y.-Y."/>
            <person name="Liu B."/>
            <person name="Zhang X.-Y."/>
            <person name="Zhou Q.-M."/>
            <person name="Zhang T."/>
            <person name="Li H."/>
            <person name="Yu Y.-F."/>
            <person name="Zhang X.-L."/>
            <person name="Hao X.-Y."/>
            <person name="Wang M."/>
            <person name="Wang L."/>
            <person name="Wei J.-C."/>
        </authorList>
    </citation>
    <scope>NUCLEOTIDE SEQUENCE [LARGE SCALE GENOMIC DNA]</scope>
    <source>
        <strain evidence="6">Z07020 / HMAS-L-300199</strain>
    </source>
</reference>
<evidence type="ECO:0000256" key="2">
    <source>
        <dbReference type="ARBA" id="ARBA00022801"/>
    </source>
</evidence>
<dbReference type="InterPro" id="IPR036380">
    <property type="entry name" value="Isochorismatase-like_sf"/>
</dbReference>
<name>U1HU82_ENDPU</name>
<feature type="region of interest" description="Disordered" evidence="3">
    <location>
        <begin position="382"/>
        <end position="402"/>
    </location>
</feature>
<dbReference type="RefSeq" id="XP_007801576.1">
    <property type="nucleotide sequence ID" value="XM_007803385.1"/>
</dbReference>
<dbReference type="PANTHER" id="PTHR43540">
    <property type="entry name" value="PEROXYUREIDOACRYLATE/UREIDOACRYLATE AMIDOHYDROLASE-RELATED"/>
    <property type="match status" value="1"/>
</dbReference>
<dbReference type="EMBL" id="KE721034">
    <property type="protein sequence ID" value="ERF72854.1"/>
    <property type="molecule type" value="Genomic_DNA"/>
</dbReference>
<dbReference type="HOGENOM" id="CLU_664275_0_0_1"/>
<dbReference type="OMA" id="IPYDWPH"/>
<dbReference type="eggNOG" id="ENOG502QTD4">
    <property type="taxonomic scope" value="Eukaryota"/>
</dbReference>
<dbReference type="Pfam" id="PF00857">
    <property type="entry name" value="Isochorismatase"/>
    <property type="match status" value="1"/>
</dbReference>
<dbReference type="PANTHER" id="PTHR43540:SF9">
    <property type="entry name" value="FAMILY HYDROLASE, PUTATIVE (AFU_ORTHOLOGUE AFUA_2G08700)-RELATED"/>
    <property type="match status" value="1"/>
</dbReference>
<dbReference type="InterPro" id="IPR050272">
    <property type="entry name" value="Isochorismatase-like_hydrls"/>
</dbReference>
<dbReference type="GO" id="GO:0016787">
    <property type="term" value="F:hydrolase activity"/>
    <property type="evidence" value="ECO:0007669"/>
    <property type="project" value="UniProtKB-KW"/>
</dbReference>
<dbReference type="Proteomes" id="UP000019373">
    <property type="component" value="Unassembled WGS sequence"/>
</dbReference>
<sequence length="435" mass="47443">MADESDLSADGHSDIQDVSDLSAQLIAPPQVSYPDKQSLMAAVQAHGKQHGYNVVVKTSSIPTDKKPGRSAKVWLRCDRGGKYRPRNGLTEATRKRKRTSRLIDCPFMVIGNGSSGVWTVEVVEPQHNHGPIMEPSRTVAHHKVKKGQIEAVPYDWPHDAGFSPFTSALVIIDMQRDFCAPGGYLDYQGYDISPAQSIIPRIQHVLHAFREAGFPVYHTREGHRPDLTTLSSRERFRSKNNATGLGIGSQGPLGRLLVRGEPGHDIVPELYPLENEPIIDKPGRGAFAHTDFELLLRIKGIRNLVIAGVTTDVCVSTTMREANDRGFDCVVLEDATAASEPNLHVGACESIKMEGGIFGATAKLDDVIEAVEIFKQATVRSVTKSERMPSEPMPHSPVTPGSMMNQTVPTSLPVPMGMSPHLPMSAGNIVAHYIS</sequence>
<dbReference type="CDD" id="cd00431">
    <property type="entry name" value="cysteine_hydrolases"/>
    <property type="match status" value="1"/>
</dbReference>
<evidence type="ECO:0000259" key="4">
    <source>
        <dbReference type="Pfam" id="PF00857"/>
    </source>
</evidence>
<dbReference type="OrthoDB" id="167809at2759"/>
<proteinExistence type="inferred from homology"/>
<dbReference type="InterPro" id="IPR000868">
    <property type="entry name" value="Isochorismatase-like_dom"/>
</dbReference>
<keyword evidence="2" id="KW-0378">Hydrolase</keyword>
<dbReference type="GeneID" id="19239320"/>